<evidence type="ECO:0000256" key="1">
    <source>
        <dbReference type="ARBA" id="ARBA00004651"/>
    </source>
</evidence>
<evidence type="ECO:0000256" key="6">
    <source>
        <dbReference type="SAM" id="Phobius"/>
    </source>
</evidence>
<dbReference type="PANTHER" id="PTHR43370">
    <property type="entry name" value="SUGAR ABC TRANSPORTER INTEGRAL MEMBRANE PROTEIN-RELATED"/>
    <property type="match status" value="1"/>
</dbReference>
<feature type="transmembrane region" description="Helical" evidence="6">
    <location>
        <begin position="267"/>
        <end position="284"/>
    </location>
</feature>
<sequence>MSAVTNAAVAIEEPRAVAVASWKAPIIFGIFTVLFALLPLLAPRDGETTFRLASADAFFAIPDVILPANATAWVAVVVLAAVTVFAFVRASARRSIPLWLVIVYVAALLLGFLAWAAAGETLRMISLLGGALALATPLIFGALGGVIGERAGVVNIAIEAQLLAGAFSAAIASSITGSPWAGLVAAMGAGMLVSLVLGVFTITYYVDQVIVGVVLNVLVIGLTTFLFRVVLAPNTETLNSPATFDTVSIPVLSEIPVIGPILFRQSFIVYLMFFVVALVWFGLYRTRWGLRLRAVGEHPQAADTVGIKVLATRYRAILLAGAVAGMGGAFYTLVSVPRFNQEMTAGAGFIALAAVIFGKWDPIKATLAALLFGFATNLQGVLSVIGSPVPSQFMLMLPYVVTIFAVAGLVGKSRAPAADGEPYIKS</sequence>
<keyword evidence="4 6" id="KW-1133">Transmembrane helix</keyword>
<feature type="transmembrane region" description="Helical" evidence="6">
    <location>
        <begin position="98"/>
        <end position="118"/>
    </location>
</feature>
<feature type="transmembrane region" description="Helical" evidence="6">
    <location>
        <begin position="343"/>
        <end position="360"/>
    </location>
</feature>
<reference evidence="7 8" key="1">
    <citation type="submission" date="2021-06" db="EMBL/GenBank/DDBJ databases">
        <title>Genome-based taxonomic framework of Microbacterium strains isolated from marine environment, the description of four new species and reclassification of four preexisting species.</title>
        <authorList>
            <person name="Lee S.D."/>
            <person name="Kim S.-M."/>
            <person name="Byeon Y.-S."/>
            <person name="Yang H.L."/>
            <person name="Kim I.S."/>
        </authorList>
    </citation>
    <scope>NUCLEOTIDE SEQUENCE [LARGE SCALE GENOMIC DNA]</scope>
    <source>
        <strain evidence="7 8">SSW1-36</strain>
    </source>
</reference>
<dbReference type="Pfam" id="PF02653">
    <property type="entry name" value="BPD_transp_2"/>
    <property type="match status" value="1"/>
</dbReference>
<keyword evidence="5 6" id="KW-0472">Membrane</keyword>
<feature type="transmembrane region" description="Helical" evidence="6">
    <location>
        <begin position="181"/>
        <end position="202"/>
    </location>
</feature>
<organism evidence="7 8">
    <name type="scientific">Microbacterium galbinum</name>
    <dbReference type="NCBI Taxonomy" id="2851646"/>
    <lineage>
        <taxon>Bacteria</taxon>
        <taxon>Bacillati</taxon>
        <taxon>Actinomycetota</taxon>
        <taxon>Actinomycetes</taxon>
        <taxon>Micrococcales</taxon>
        <taxon>Microbacteriaceae</taxon>
        <taxon>Microbacterium</taxon>
    </lineage>
</organism>
<feature type="transmembrane region" description="Helical" evidence="6">
    <location>
        <begin position="124"/>
        <end position="146"/>
    </location>
</feature>
<protein>
    <submittedName>
        <fullName evidence="7">ABC transporter permease</fullName>
    </submittedName>
</protein>
<keyword evidence="8" id="KW-1185">Reference proteome</keyword>
<dbReference type="CDD" id="cd06580">
    <property type="entry name" value="TM_PBP1_transp_TpRbsC_like"/>
    <property type="match status" value="1"/>
</dbReference>
<feature type="transmembrane region" description="Helical" evidence="6">
    <location>
        <begin position="367"/>
        <end position="387"/>
    </location>
</feature>
<feature type="transmembrane region" description="Helical" evidence="6">
    <location>
        <begin position="153"/>
        <end position="175"/>
    </location>
</feature>
<dbReference type="EMBL" id="CP078077">
    <property type="protein sequence ID" value="UPL13161.1"/>
    <property type="molecule type" value="Genomic_DNA"/>
</dbReference>
<evidence type="ECO:0000256" key="4">
    <source>
        <dbReference type="ARBA" id="ARBA00022989"/>
    </source>
</evidence>
<evidence type="ECO:0000313" key="8">
    <source>
        <dbReference type="Proteomes" id="UP000831963"/>
    </source>
</evidence>
<keyword evidence="2" id="KW-1003">Cell membrane</keyword>
<evidence type="ECO:0000256" key="3">
    <source>
        <dbReference type="ARBA" id="ARBA00022692"/>
    </source>
</evidence>
<proteinExistence type="predicted"/>
<accession>A0ABY4IMI2</accession>
<dbReference type="InterPro" id="IPR001851">
    <property type="entry name" value="ABC_transp_permease"/>
</dbReference>
<name>A0ABY4IMI2_9MICO</name>
<feature type="transmembrane region" description="Helical" evidence="6">
    <location>
        <begin position="316"/>
        <end position="337"/>
    </location>
</feature>
<evidence type="ECO:0000256" key="5">
    <source>
        <dbReference type="ARBA" id="ARBA00023136"/>
    </source>
</evidence>
<feature type="transmembrane region" description="Helical" evidence="6">
    <location>
        <begin position="72"/>
        <end position="91"/>
    </location>
</feature>
<evidence type="ECO:0000256" key="2">
    <source>
        <dbReference type="ARBA" id="ARBA00022475"/>
    </source>
</evidence>
<dbReference type="RefSeq" id="WP_247956569.1">
    <property type="nucleotide sequence ID" value="NZ_CP078077.1"/>
</dbReference>
<feature type="transmembrane region" description="Helical" evidence="6">
    <location>
        <begin position="209"/>
        <end position="231"/>
    </location>
</feature>
<evidence type="ECO:0000313" key="7">
    <source>
        <dbReference type="EMBL" id="UPL13161.1"/>
    </source>
</evidence>
<keyword evidence="3 6" id="KW-0812">Transmembrane</keyword>
<dbReference type="Proteomes" id="UP000831963">
    <property type="component" value="Chromosome"/>
</dbReference>
<comment type="subcellular location">
    <subcellularLocation>
        <location evidence="1">Cell membrane</location>
        <topology evidence="1">Multi-pass membrane protein</topology>
    </subcellularLocation>
</comment>
<feature type="transmembrane region" description="Helical" evidence="6">
    <location>
        <begin position="393"/>
        <end position="411"/>
    </location>
</feature>
<feature type="transmembrane region" description="Helical" evidence="6">
    <location>
        <begin position="22"/>
        <end position="42"/>
    </location>
</feature>
<dbReference type="PANTHER" id="PTHR43370:SF1">
    <property type="entry name" value="GUANOSINE ABC TRANSPORTER PERMEASE PROTEIN NUPQ"/>
    <property type="match status" value="1"/>
</dbReference>
<gene>
    <name evidence="7" type="ORF">KV396_01100</name>
</gene>